<feature type="non-terminal residue" evidence="1">
    <location>
        <position position="107"/>
    </location>
</feature>
<dbReference type="AlphaFoldDB" id="A0A087UHR9"/>
<proteinExistence type="predicted"/>
<accession>A0A087UHR9</accession>
<evidence type="ECO:0000313" key="1">
    <source>
        <dbReference type="EMBL" id="KFM76908.1"/>
    </source>
</evidence>
<name>A0A087UHR9_STEMI</name>
<sequence>MSEENSVKKKRNFNTWYLDNKSSSIILLPSPPKGDIKSVSLGSNQKIGLTRNGLLISWESQSHLLARQKSCSAASKADQLESSTENTYIASIVDEKFAVNISFVACG</sequence>
<gene>
    <name evidence="1" type="ORF">X975_08023</name>
</gene>
<dbReference type="Proteomes" id="UP000054359">
    <property type="component" value="Unassembled WGS sequence"/>
</dbReference>
<keyword evidence="2" id="KW-1185">Reference proteome</keyword>
<organism evidence="1 2">
    <name type="scientific">Stegodyphus mimosarum</name>
    <name type="common">African social velvet spider</name>
    <dbReference type="NCBI Taxonomy" id="407821"/>
    <lineage>
        <taxon>Eukaryota</taxon>
        <taxon>Metazoa</taxon>
        <taxon>Ecdysozoa</taxon>
        <taxon>Arthropoda</taxon>
        <taxon>Chelicerata</taxon>
        <taxon>Arachnida</taxon>
        <taxon>Araneae</taxon>
        <taxon>Araneomorphae</taxon>
        <taxon>Entelegynae</taxon>
        <taxon>Eresoidea</taxon>
        <taxon>Eresidae</taxon>
        <taxon>Stegodyphus</taxon>
    </lineage>
</organism>
<evidence type="ECO:0000313" key="2">
    <source>
        <dbReference type="Proteomes" id="UP000054359"/>
    </source>
</evidence>
<reference evidence="1 2" key="1">
    <citation type="submission" date="2013-11" db="EMBL/GenBank/DDBJ databases">
        <title>Genome sequencing of Stegodyphus mimosarum.</title>
        <authorList>
            <person name="Bechsgaard J."/>
        </authorList>
    </citation>
    <scope>NUCLEOTIDE SEQUENCE [LARGE SCALE GENOMIC DNA]</scope>
</reference>
<protein>
    <submittedName>
        <fullName evidence="1">Uncharacterized protein</fullName>
    </submittedName>
</protein>
<dbReference type="EMBL" id="KK119852">
    <property type="protein sequence ID" value="KFM76908.1"/>
    <property type="molecule type" value="Genomic_DNA"/>
</dbReference>